<proteinExistence type="predicted"/>
<accession>A0ACA9QS90</accession>
<protein>
    <submittedName>
        <fullName evidence="1">1313_t:CDS:1</fullName>
    </submittedName>
</protein>
<gene>
    <name evidence="1" type="ORF">DHETER_LOCUS15179</name>
</gene>
<keyword evidence="2" id="KW-1185">Reference proteome</keyword>
<comment type="caution">
    <text evidence="1">The sequence shown here is derived from an EMBL/GenBank/DDBJ whole genome shotgun (WGS) entry which is preliminary data.</text>
</comment>
<feature type="non-terminal residue" evidence="1">
    <location>
        <position position="1"/>
    </location>
</feature>
<reference evidence="1" key="1">
    <citation type="submission" date="2021-06" db="EMBL/GenBank/DDBJ databases">
        <authorList>
            <person name="Kallberg Y."/>
            <person name="Tangrot J."/>
            <person name="Rosling A."/>
        </authorList>
    </citation>
    <scope>NUCLEOTIDE SEQUENCE</scope>
    <source>
        <strain evidence="1">IL203A</strain>
    </source>
</reference>
<organism evidence="1 2">
    <name type="scientific">Dentiscutata heterogama</name>
    <dbReference type="NCBI Taxonomy" id="1316150"/>
    <lineage>
        <taxon>Eukaryota</taxon>
        <taxon>Fungi</taxon>
        <taxon>Fungi incertae sedis</taxon>
        <taxon>Mucoromycota</taxon>
        <taxon>Glomeromycotina</taxon>
        <taxon>Glomeromycetes</taxon>
        <taxon>Diversisporales</taxon>
        <taxon>Gigasporaceae</taxon>
        <taxon>Dentiscutata</taxon>
    </lineage>
</organism>
<evidence type="ECO:0000313" key="1">
    <source>
        <dbReference type="EMBL" id="CAG8759791.1"/>
    </source>
</evidence>
<name>A0ACA9QS90_9GLOM</name>
<dbReference type="Proteomes" id="UP000789702">
    <property type="component" value="Unassembled WGS sequence"/>
</dbReference>
<dbReference type="EMBL" id="CAJVPU010050641">
    <property type="protein sequence ID" value="CAG8759791.1"/>
    <property type="molecule type" value="Genomic_DNA"/>
</dbReference>
<evidence type="ECO:0000313" key="2">
    <source>
        <dbReference type="Proteomes" id="UP000789702"/>
    </source>
</evidence>
<sequence length="55" mass="6017">MENLNHVSNDFNDITTADDNLGRGNNSEGPVATLVQDPDPTYGIPDLQAYLNEQL</sequence>
<feature type="non-terminal residue" evidence="1">
    <location>
        <position position="55"/>
    </location>
</feature>